<dbReference type="Gene3D" id="3.40.50.150">
    <property type="entry name" value="Vaccinia Virus protein VP39"/>
    <property type="match status" value="1"/>
</dbReference>
<name>A0A6C0I630_9ZZZZ</name>
<dbReference type="SUPFAM" id="SSF53448">
    <property type="entry name" value="Nucleotide-diphospho-sugar transferases"/>
    <property type="match status" value="1"/>
</dbReference>
<organism evidence="2">
    <name type="scientific">viral metagenome</name>
    <dbReference type="NCBI Taxonomy" id="1070528"/>
    <lineage>
        <taxon>unclassified sequences</taxon>
        <taxon>metagenomes</taxon>
        <taxon>organismal metagenomes</taxon>
    </lineage>
</organism>
<dbReference type="InterPro" id="IPR011735">
    <property type="entry name" value="WlaTC/HtrL_glycosyltransf"/>
</dbReference>
<dbReference type="Pfam" id="PF05050">
    <property type="entry name" value="Methyltransf_21"/>
    <property type="match status" value="1"/>
</dbReference>
<dbReference type="EMBL" id="MN740101">
    <property type="protein sequence ID" value="QHT87816.1"/>
    <property type="molecule type" value="Genomic_DNA"/>
</dbReference>
<feature type="domain" description="Methyltransferase FkbM" evidence="1">
    <location>
        <begin position="15"/>
        <end position="177"/>
    </location>
</feature>
<protein>
    <recommendedName>
        <fullName evidence="1">Methyltransferase FkbM domain-containing protein</fullName>
    </recommendedName>
</protein>
<dbReference type="Pfam" id="PF09612">
    <property type="entry name" value="HtrL_YibB"/>
    <property type="match status" value="1"/>
</dbReference>
<proteinExistence type="predicted"/>
<dbReference type="InterPro" id="IPR029044">
    <property type="entry name" value="Nucleotide-diphossugar_trans"/>
</dbReference>
<reference evidence="2" key="1">
    <citation type="journal article" date="2020" name="Nature">
        <title>Giant virus diversity and host interactions through global metagenomics.</title>
        <authorList>
            <person name="Schulz F."/>
            <person name="Roux S."/>
            <person name="Paez-Espino D."/>
            <person name="Jungbluth S."/>
            <person name="Walsh D.A."/>
            <person name="Denef V.J."/>
            <person name="McMahon K.D."/>
            <person name="Konstantinidis K.T."/>
            <person name="Eloe-Fadrosh E.A."/>
            <person name="Kyrpides N.C."/>
            <person name="Woyke T."/>
        </authorList>
    </citation>
    <scope>NUCLEOTIDE SEQUENCE</scope>
    <source>
        <strain evidence="2">GVMAG-M-3300023184-191</strain>
    </source>
</reference>
<dbReference type="AlphaFoldDB" id="A0A6C0I630"/>
<accession>A0A6C0I630</accession>
<dbReference type="InterPro" id="IPR006342">
    <property type="entry name" value="FkbM_mtfrase"/>
</dbReference>
<dbReference type="SUPFAM" id="SSF53335">
    <property type="entry name" value="S-adenosyl-L-methionine-dependent methyltransferases"/>
    <property type="match status" value="1"/>
</dbReference>
<evidence type="ECO:0000313" key="2">
    <source>
        <dbReference type="EMBL" id="QHT87816.1"/>
    </source>
</evidence>
<evidence type="ECO:0000259" key="1">
    <source>
        <dbReference type="Pfam" id="PF05050"/>
    </source>
</evidence>
<dbReference type="InterPro" id="IPR029063">
    <property type="entry name" value="SAM-dependent_MTases_sf"/>
</dbReference>
<dbReference type="NCBIfam" id="TIGR01444">
    <property type="entry name" value="fkbM_fam"/>
    <property type="match status" value="1"/>
</dbReference>
<sequence>MDGVMFDELVGYSKSYGFRGLYVEPIPYLFERLKTNLDEEGNLFENAAISTENGTIKMMTIEQSAIDDGLVHPCFYGMSAVHPPKNGLGSEGDREIVEKWGRIIDVPCITFETLLSKHNIASFDVVKIDAEGHDWEIFHQIDLAKFRPKLIRLEWISLDDDQKNDIIQTFQKFNYEYEIAHMDIMATPKEVLQEINSSHAIAIEPKQVSMDDNYDCDVTLVTGLWNIKRDQLSEGWTRSFEHYLNKFKELLEVENPMIIFGEPALESFVFMHRSQSNTRFIRRNQEWFKSNFYEKIQEIRTSEKWISQASWLRDSTQSKLEMYNPLVMSKMFLLHDAKLMDPFNSKSMYWIDAGLTNTVHPGYFTHDKVLRKLSKHVNKFTFVCFPYQANTEIHGFDFEEINKLSGKKVELVARGGFFGGPTQSIHEINCIYYQLMHSTLYQNLMGTEESLFSIMIYRNNALIDYFEIESNGLMNKFFEDLKNNALQLKTQRPSLHKNSAASKTSMNNINKTSLYVIGFNSPGQFKTLINSMMQYDANYIHQPKKYLLNNSTDRSTDEEYRSICHEWGFEMIGTGTNLGICGGRQYIAEHFDRTDQDLMLFFEDDMFFYPNEIEVCKNGFNRKVNDLYWKSLEIISNGDYDFLKLNFTEFFGNNSTQWAWYNVSQDFRKSRWPNNPMLPNMGLDPNAPLTEFKNIRSHKGLAWADGEIYYSNWPQIVSKEGNRKMFMQTKWAHPYEQTWMSHMYQETIKGFIRPAILLLTPTEHNRFDEYAKELRKEN</sequence>